<evidence type="ECO:0000256" key="1">
    <source>
        <dbReference type="ARBA" id="ARBA00023239"/>
    </source>
</evidence>
<evidence type="ECO:0000313" key="3">
    <source>
        <dbReference type="EMBL" id="MEA5365511.1"/>
    </source>
</evidence>
<gene>
    <name evidence="3" type="ORF">VA596_38715</name>
</gene>
<organism evidence="3 4">
    <name type="scientific">Amycolatopsis heterodermiae</name>
    <dbReference type="NCBI Taxonomy" id="3110235"/>
    <lineage>
        <taxon>Bacteria</taxon>
        <taxon>Bacillati</taxon>
        <taxon>Actinomycetota</taxon>
        <taxon>Actinomycetes</taxon>
        <taxon>Pseudonocardiales</taxon>
        <taxon>Pseudonocardiaceae</taxon>
        <taxon>Amycolatopsis</taxon>
    </lineage>
</organism>
<dbReference type="Pfam" id="PF04909">
    <property type="entry name" value="Amidohydro_2"/>
    <property type="match status" value="1"/>
</dbReference>
<name>A0ABU5RK56_9PSEU</name>
<comment type="caution">
    <text evidence="3">The sequence shown here is derived from an EMBL/GenBank/DDBJ whole genome shotgun (WGS) entry which is preliminary data.</text>
</comment>
<dbReference type="InterPro" id="IPR032466">
    <property type="entry name" value="Metal_Hydrolase"/>
</dbReference>
<proteinExistence type="predicted"/>
<dbReference type="InterPro" id="IPR032465">
    <property type="entry name" value="ACMSD"/>
</dbReference>
<dbReference type="Proteomes" id="UP001304298">
    <property type="component" value="Unassembled WGS sequence"/>
</dbReference>
<sequence length="329" mass="35904">MKVIGLEEHFVTRDVVDAWRALDPEWRDLSLTPSTQGDSARRLADFGDERLAEMAKAGLDVQVLSLSTPGVQNLAPADAVALQTATNDLLAEVTRARPGRFQGLATLATPRPDAAAAELERAVTELGLHGAMVFGRTRDHTMDEPAFWPIYEAAAALGAPLHLHPQSPPPAVRGAYYSGFGPRVDAALATHGIGWHYDSGVQLLRLVLSGVFDRFPGLQVIAGHWGEMVLFYLDRIDSLNGVAGLRRPVSDYFRTNVYLAPSGILSQRYLRWAIELVGVDRILFSTDYPFVTPPAGGVHAFLEQAPISDEDRLKIASGNWERLCASISR</sequence>
<evidence type="ECO:0000259" key="2">
    <source>
        <dbReference type="Pfam" id="PF04909"/>
    </source>
</evidence>
<feature type="domain" description="Amidohydrolase-related" evidence="2">
    <location>
        <begin position="33"/>
        <end position="322"/>
    </location>
</feature>
<keyword evidence="4" id="KW-1185">Reference proteome</keyword>
<dbReference type="SUPFAM" id="SSF51556">
    <property type="entry name" value="Metallo-dependent hydrolases"/>
    <property type="match status" value="1"/>
</dbReference>
<evidence type="ECO:0000313" key="4">
    <source>
        <dbReference type="Proteomes" id="UP001304298"/>
    </source>
</evidence>
<dbReference type="PANTHER" id="PTHR21240:SF30">
    <property type="entry name" value="AMIDOHYDROLASE-RELATED DOMAIN-CONTAINING PROTEIN-RELATED"/>
    <property type="match status" value="1"/>
</dbReference>
<keyword evidence="1" id="KW-0456">Lyase</keyword>
<dbReference type="PANTHER" id="PTHR21240">
    <property type="entry name" value="2-AMINO-3-CARBOXYLMUCONATE-6-SEMIALDEHYDE DECARBOXYLASE"/>
    <property type="match status" value="1"/>
</dbReference>
<accession>A0ABU5RK56</accession>
<dbReference type="EMBL" id="JAYFSI010000012">
    <property type="protein sequence ID" value="MEA5365511.1"/>
    <property type="molecule type" value="Genomic_DNA"/>
</dbReference>
<dbReference type="Gene3D" id="3.20.20.140">
    <property type="entry name" value="Metal-dependent hydrolases"/>
    <property type="match status" value="1"/>
</dbReference>
<reference evidence="3 4" key="1">
    <citation type="submission" date="2023-12" db="EMBL/GenBank/DDBJ databases">
        <title>Amycolatopsis sp. V23-08.</title>
        <authorList>
            <person name="Somphong A."/>
        </authorList>
    </citation>
    <scope>NUCLEOTIDE SEQUENCE [LARGE SCALE GENOMIC DNA]</scope>
    <source>
        <strain evidence="3 4">V23-08</strain>
    </source>
</reference>
<dbReference type="InterPro" id="IPR006680">
    <property type="entry name" value="Amidohydro-rel"/>
</dbReference>
<dbReference type="RefSeq" id="WP_323334091.1">
    <property type="nucleotide sequence ID" value="NZ_JAYFSI010000012.1"/>
</dbReference>
<protein>
    <submittedName>
        <fullName evidence="3">Amidohydrolase family protein</fullName>
    </submittedName>
</protein>